<feature type="region of interest" description="Disordered" evidence="1">
    <location>
        <begin position="659"/>
        <end position="680"/>
    </location>
</feature>
<dbReference type="Proteomes" id="UP000275749">
    <property type="component" value="Unassembled WGS sequence"/>
</dbReference>
<reference evidence="4 5" key="1">
    <citation type="submission" date="2018-11" db="EMBL/GenBank/DDBJ databases">
        <title>Sequencing the genomes of 1000 actinobacteria strains.</title>
        <authorList>
            <person name="Klenk H.-P."/>
        </authorList>
    </citation>
    <scope>NUCLEOTIDE SEQUENCE [LARGE SCALE GENOMIC DNA]</scope>
    <source>
        <strain evidence="4 5">DSM 10546</strain>
    </source>
</reference>
<gene>
    <name evidence="4" type="ORF">EDD41_2091</name>
</gene>
<feature type="chain" id="PRO_5017981024" description="Glycoprotein" evidence="3">
    <location>
        <begin position="19"/>
        <end position="680"/>
    </location>
</feature>
<protein>
    <recommendedName>
        <fullName evidence="6">Glycoprotein</fullName>
    </recommendedName>
</protein>
<feature type="transmembrane region" description="Helical" evidence="2">
    <location>
        <begin position="630"/>
        <end position="648"/>
    </location>
</feature>
<evidence type="ECO:0000256" key="1">
    <source>
        <dbReference type="SAM" id="MobiDB-lite"/>
    </source>
</evidence>
<proteinExistence type="predicted"/>
<dbReference type="AlphaFoldDB" id="A0A3N1ZVR2"/>
<evidence type="ECO:0000313" key="4">
    <source>
        <dbReference type="EMBL" id="ROR54858.1"/>
    </source>
</evidence>
<keyword evidence="2" id="KW-0472">Membrane</keyword>
<comment type="caution">
    <text evidence="4">The sequence shown here is derived from an EMBL/GenBank/DDBJ whole genome shotgun (WGS) entry which is preliminary data.</text>
</comment>
<accession>A0A3N1ZVR2</accession>
<dbReference type="InterPro" id="IPR046112">
    <property type="entry name" value="DUF6049"/>
</dbReference>
<sequence length="680" mass="70794">MLFAVLGLATVVAIPASAEDVPTLSVVLSQVTPVSPSATDTVTLQGSVTNTSSKPVTNVQVHLWRSSDAVTDGEVLTEVLASDPANPVGRRMLQPENIFNITDVGAQPSQAFPSTKASPKKTFAPGESADFTVRAPVQGANGLGFATPGAYLVGIQVRGIPEDGQNQTLGRARSLVVFAPEASRPHSSVATVALLSSRPSRTGDGVFADDHLAGELTGRLRQLVTLARQPGVTALVDPALVDAVTDMADGYRVTGSTSPTTQGQQAAEDFLTQLGPVVSGGAAYRTLQGGIDVQLAVDSGHPELVELAAATPPTGHLLAKLPLAVVPADLKLGDNARNVLDGIKPALVLAENAASGTAVQRWSDDAESALVVPRTSIHDGGPGPDPTRSAPQLAGRLQATQFVQARPMVSLVSTSAQASAELVDAPWRTRTPLPALVAASGTTERFVASPQPAHREDRSWLDEVKSGRADLTAWGELVAKGNDAERLTQQVLPQALSTSWRGDRAAALRWLVASRSQVGSVLTSNKVNLHVVSKFVTSSSNQEVPVTISNGLPDPVHVRIAFDSENPQRINVADTDVLTVGPGDSETVKVRVSTHANGEVGVQARLTTPTGRAIGTPRNLTITATQAGRVGWIIIIASGVVFLAGTAMRIRQVQRERRGSANVAGTTGPMTRPACDGDDG</sequence>
<evidence type="ECO:0008006" key="6">
    <source>
        <dbReference type="Google" id="ProtNLM"/>
    </source>
</evidence>
<dbReference type="Pfam" id="PF19516">
    <property type="entry name" value="DUF6049"/>
    <property type="match status" value="1"/>
</dbReference>
<dbReference type="EMBL" id="RKHG01000001">
    <property type="protein sequence ID" value="ROR54858.1"/>
    <property type="molecule type" value="Genomic_DNA"/>
</dbReference>
<name>A0A3N1ZVR2_9ACTN</name>
<evidence type="ECO:0000256" key="3">
    <source>
        <dbReference type="SAM" id="SignalP"/>
    </source>
</evidence>
<evidence type="ECO:0000256" key="2">
    <source>
        <dbReference type="SAM" id="Phobius"/>
    </source>
</evidence>
<feature type="signal peptide" evidence="3">
    <location>
        <begin position="1"/>
        <end position="18"/>
    </location>
</feature>
<organism evidence="4 5">
    <name type="scientific">Luteococcus japonicus</name>
    <dbReference type="NCBI Taxonomy" id="33984"/>
    <lineage>
        <taxon>Bacteria</taxon>
        <taxon>Bacillati</taxon>
        <taxon>Actinomycetota</taxon>
        <taxon>Actinomycetes</taxon>
        <taxon>Propionibacteriales</taxon>
        <taxon>Propionibacteriaceae</taxon>
        <taxon>Luteococcus</taxon>
    </lineage>
</organism>
<keyword evidence="3" id="KW-0732">Signal</keyword>
<keyword evidence="2" id="KW-0812">Transmembrane</keyword>
<evidence type="ECO:0000313" key="5">
    <source>
        <dbReference type="Proteomes" id="UP000275749"/>
    </source>
</evidence>
<keyword evidence="2" id="KW-1133">Transmembrane helix</keyword>